<evidence type="ECO:0000313" key="1">
    <source>
        <dbReference type="EMBL" id="KAI6093592.1"/>
    </source>
</evidence>
<organism evidence="1 2">
    <name type="scientific">Hypoxylon rubiginosum</name>
    <dbReference type="NCBI Taxonomy" id="110542"/>
    <lineage>
        <taxon>Eukaryota</taxon>
        <taxon>Fungi</taxon>
        <taxon>Dikarya</taxon>
        <taxon>Ascomycota</taxon>
        <taxon>Pezizomycotina</taxon>
        <taxon>Sordariomycetes</taxon>
        <taxon>Xylariomycetidae</taxon>
        <taxon>Xylariales</taxon>
        <taxon>Hypoxylaceae</taxon>
        <taxon>Hypoxylon</taxon>
    </lineage>
</organism>
<sequence>MHSSTLLSSVLLVASASLTFATPVWPHFSIDNEHLEVLAIRASTSVNPAAVSDVKCIDSSLNIVFHDQNVAELGICGGIAGAITKCQGAPTSTVGQSGSAKFSLQAATSGATINISKGRWEQCVRAARAVCPTGSLSGTCAGGASTGNVDFTLGSP</sequence>
<reference evidence="1 2" key="1">
    <citation type="journal article" date="2022" name="New Phytol.">
        <title>Ecological generalism drives hyperdiversity of secondary metabolite gene clusters in xylarialean endophytes.</title>
        <authorList>
            <person name="Franco M.E.E."/>
            <person name="Wisecaver J.H."/>
            <person name="Arnold A.E."/>
            <person name="Ju Y.M."/>
            <person name="Slot J.C."/>
            <person name="Ahrendt S."/>
            <person name="Moore L.P."/>
            <person name="Eastman K.E."/>
            <person name="Scott K."/>
            <person name="Konkel Z."/>
            <person name="Mondo S.J."/>
            <person name="Kuo A."/>
            <person name="Hayes R.D."/>
            <person name="Haridas S."/>
            <person name="Andreopoulos B."/>
            <person name="Riley R."/>
            <person name="LaButti K."/>
            <person name="Pangilinan J."/>
            <person name="Lipzen A."/>
            <person name="Amirebrahimi M."/>
            <person name="Yan J."/>
            <person name="Adam C."/>
            <person name="Keymanesh K."/>
            <person name="Ng V."/>
            <person name="Louie K."/>
            <person name="Northen T."/>
            <person name="Drula E."/>
            <person name="Henrissat B."/>
            <person name="Hsieh H.M."/>
            <person name="Youens-Clark K."/>
            <person name="Lutzoni F."/>
            <person name="Miadlikowska J."/>
            <person name="Eastwood D.C."/>
            <person name="Hamelin R.C."/>
            <person name="Grigoriev I.V."/>
            <person name="U'Ren J.M."/>
        </authorList>
    </citation>
    <scope>NUCLEOTIDE SEQUENCE [LARGE SCALE GENOMIC DNA]</scope>
    <source>
        <strain evidence="1 2">ER1909</strain>
    </source>
</reference>
<dbReference type="Proteomes" id="UP001497680">
    <property type="component" value="Unassembled WGS sequence"/>
</dbReference>
<accession>A0ACC0DLE0</accession>
<keyword evidence="2" id="KW-1185">Reference proteome</keyword>
<protein>
    <submittedName>
        <fullName evidence="1">Uncharacterized protein</fullName>
    </submittedName>
</protein>
<gene>
    <name evidence="1" type="ORF">F4821DRAFT_252597</name>
</gene>
<evidence type="ECO:0000313" key="2">
    <source>
        <dbReference type="Proteomes" id="UP001497680"/>
    </source>
</evidence>
<name>A0ACC0DLE0_9PEZI</name>
<comment type="caution">
    <text evidence="1">The sequence shown here is derived from an EMBL/GenBank/DDBJ whole genome shotgun (WGS) entry which is preliminary data.</text>
</comment>
<proteinExistence type="predicted"/>
<dbReference type="EMBL" id="MU394280">
    <property type="protein sequence ID" value="KAI6093592.1"/>
    <property type="molecule type" value="Genomic_DNA"/>
</dbReference>